<dbReference type="EMBL" id="QRNJ01000001">
    <property type="protein sequence ID" value="RHK42375.1"/>
    <property type="molecule type" value="Genomic_DNA"/>
</dbReference>
<accession>A0A415GBF6</accession>
<organism evidence="2 3">
    <name type="scientific">Anaerobutyricum hallii</name>
    <dbReference type="NCBI Taxonomy" id="39488"/>
    <lineage>
        <taxon>Bacteria</taxon>
        <taxon>Bacillati</taxon>
        <taxon>Bacillota</taxon>
        <taxon>Clostridia</taxon>
        <taxon>Lachnospirales</taxon>
        <taxon>Lachnospiraceae</taxon>
        <taxon>Anaerobutyricum</taxon>
    </lineage>
</organism>
<keyword evidence="1" id="KW-0472">Membrane</keyword>
<dbReference type="AlphaFoldDB" id="A0A415GBF6"/>
<gene>
    <name evidence="2" type="ORF">DW068_00520</name>
</gene>
<keyword evidence="1" id="KW-1133">Transmembrane helix</keyword>
<feature type="transmembrane region" description="Helical" evidence="1">
    <location>
        <begin position="20"/>
        <end position="44"/>
    </location>
</feature>
<comment type="caution">
    <text evidence="2">The sequence shown here is derived from an EMBL/GenBank/DDBJ whole genome shotgun (WGS) entry which is preliminary data.</text>
</comment>
<proteinExistence type="predicted"/>
<sequence>MFASALAFNPRSKATNIGYLLSLGAVFWLEMELLFHVGVIWRIARRLWLFKKLSHKSSILILLF</sequence>
<reference evidence="2 3" key="1">
    <citation type="submission" date="2018-08" db="EMBL/GenBank/DDBJ databases">
        <title>A genome reference for cultivated species of the human gut microbiota.</title>
        <authorList>
            <person name="Zou Y."/>
            <person name="Xue W."/>
            <person name="Luo G."/>
        </authorList>
    </citation>
    <scope>NUCLEOTIDE SEQUENCE [LARGE SCALE GENOMIC DNA]</scope>
    <source>
        <strain evidence="2 3">AF45-14BH</strain>
    </source>
</reference>
<protein>
    <submittedName>
        <fullName evidence="2">Uncharacterized protein</fullName>
    </submittedName>
</protein>
<keyword evidence="1" id="KW-0812">Transmembrane</keyword>
<evidence type="ECO:0000313" key="3">
    <source>
        <dbReference type="Proteomes" id="UP000283497"/>
    </source>
</evidence>
<dbReference type="Proteomes" id="UP000283497">
    <property type="component" value="Unassembled WGS sequence"/>
</dbReference>
<evidence type="ECO:0000256" key="1">
    <source>
        <dbReference type="SAM" id="Phobius"/>
    </source>
</evidence>
<name>A0A415GBF6_9FIRM</name>
<evidence type="ECO:0000313" key="2">
    <source>
        <dbReference type="EMBL" id="RHK42375.1"/>
    </source>
</evidence>